<keyword evidence="3" id="KW-1185">Reference proteome</keyword>
<proteinExistence type="predicted"/>
<reference evidence="3" key="1">
    <citation type="journal article" date="2019" name="Int. J. Syst. Evol. Microbiol.">
        <title>The Global Catalogue of Microorganisms (GCM) 10K type strain sequencing project: providing services to taxonomists for standard genome sequencing and annotation.</title>
        <authorList>
            <consortium name="The Broad Institute Genomics Platform"/>
            <consortium name="The Broad Institute Genome Sequencing Center for Infectious Disease"/>
            <person name="Wu L."/>
            <person name="Ma J."/>
        </authorList>
    </citation>
    <scope>NUCLEOTIDE SEQUENCE [LARGE SCALE GENOMIC DNA]</scope>
    <source>
        <strain evidence="3">TBRC 5781</strain>
    </source>
</reference>
<dbReference type="RefSeq" id="WP_247262887.1">
    <property type="nucleotide sequence ID" value="NZ_JALJQZ010000090.1"/>
</dbReference>
<sequence length="442" mass="48997">MDFCGHDDNYTPSVRFTGKKAMVMRSRTTHVHGDAPGTRKGIKSGTVESVCEPIGHADQVCAEGSHVIRHLDRFKMNSGNTVGEAQFVRSTKTYEPPVDDDPVPGSLRWQNSSDEGRVMSDASPEPLIMGAQYAQALPQIAPQTVPTPSAPAPRPPGQVIRPNVPQWNRPPPVPEAPLGKWLARLGTFGRFAGPVAAFVAGMWPASTAMPWHDEMPQDDFEEALFKRARELEQQGVSSDAISEWFNGERLHHAQRKMEDGQRRPQAIPQSETVRVDEREEYRKKCQVDRYAKMKNICGQYGMQAHHIVPDWTLRTGARSRISDRIPNMPSLNDGMAIWVVGNAREEETEHWEGHLADRAIEDIGKNSNPLFTAKLSQVRNESSLAMIKVRPDCAKQILTAMAEQFAGKNPNQLLRAKQYPPLPEETVSALKAGAVAGANVKP</sequence>
<comment type="caution">
    <text evidence="2">The sequence shown here is derived from an EMBL/GenBank/DDBJ whole genome shotgun (WGS) entry which is preliminary data.</text>
</comment>
<dbReference type="EMBL" id="JBHSBD010000043">
    <property type="protein sequence ID" value="MFC3968467.1"/>
    <property type="molecule type" value="Genomic_DNA"/>
</dbReference>
<dbReference type="Proteomes" id="UP001595697">
    <property type="component" value="Unassembled WGS sequence"/>
</dbReference>
<gene>
    <name evidence="2" type="ORF">ACFOVS_10070</name>
</gene>
<dbReference type="Pfam" id="PF13665">
    <property type="entry name" value="Tox-PAAR-like"/>
    <property type="match status" value="1"/>
</dbReference>
<organism evidence="2 3">
    <name type="scientific">Rhizobium lemnae</name>
    <dbReference type="NCBI Taxonomy" id="1214924"/>
    <lineage>
        <taxon>Bacteria</taxon>
        <taxon>Pseudomonadati</taxon>
        <taxon>Pseudomonadota</taxon>
        <taxon>Alphaproteobacteria</taxon>
        <taxon>Hyphomicrobiales</taxon>
        <taxon>Rhizobiaceae</taxon>
        <taxon>Rhizobium/Agrobacterium group</taxon>
        <taxon>Rhizobium</taxon>
    </lineage>
</organism>
<feature type="region of interest" description="Disordered" evidence="1">
    <location>
        <begin position="255"/>
        <end position="275"/>
    </location>
</feature>
<name>A0ABV8EAL3_9HYPH</name>
<protein>
    <submittedName>
        <fullName evidence="2">PAAR-like domain-containing protein</fullName>
    </submittedName>
</protein>
<evidence type="ECO:0000313" key="3">
    <source>
        <dbReference type="Proteomes" id="UP001595697"/>
    </source>
</evidence>
<evidence type="ECO:0000313" key="2">
    <source>
        <dbReference type="EMBL" id="MFC3968467.1"/>
    </source>
</evidence>
<accession>A0ABV8EAL3</accession>
<evidence type="ECO:0000256" key="1">
    <source>
        <dbReference type="SAM" id="MobiDB-lite"/>
    </source>
</evidence>